<sequence length="303" mass="35134">MPYPLECLPYGLRQRLRDLCSPIEAYNIQNAVPYYYGLQPLIEKVDAEYLLYCQSDNIFKGQRCQEPINIHCKPAADMIFLTDDFRLRNCIDISNTIKIFANVSFSGEITLENCSITKELIDCVLDHLDPECNAVVRMLDIDGTVSSKLSANEICCMLPFPRSIRFSSFPFSQNWIDNDFKDTKCISFLEINAGIDFLDVDPTDFYYFFKAQHPEFNFFLTMENFEEPYSITKLQTFLSKHFENVPYPEDIVYEEGDWGHRCDYPSPCLHITVNFDEEFLYIPKNNTPKTSLCETSAPAIPLF</sequence>
<dbReference type="AlphaFoldDB" id="A0A7E4VUS7"/>
<dbReference type="Proteomes" id="UP000492821">
    <property type="component" value="Unassembled WGS sequence"/>
</dbReference>
<evidence type="ECO:0000313" key="2">
    <source>
        <dbReference type="WBParaSite" id="Pan_g3714.t1"/>
    </source>
</evidence>
<organism evidence="1 2">
    <name type="scientific">Panagrellus redivivus</name>
    <name type="common">Microworm</name>
    <dbReference type="NCBI Taxonomy" id="6233"/>
    <lineage>
        <taxon>Eukaryota</taxon>
        <taxon>Metazoa</taxon>
        <taxon>Ecdysozoa</taxon>
        <taxon>Nematoda</taxon>
        <taxon>Chromadorea</taxon>
        <taxon>Rhabditida</taxon>
        <taxon>Tylenchina</taxon>
        <taxon>Panagrolaimomorpha</taxon>
        <taxon>Panagrolaimoidea</taxon>
        <taxon>Panagrolaimidae</taxon>
        <taxon>Panagrellus</taxon>
    </lineage>
</organism>
<protein>
    <submittedName>
        <fullName evidence="2">F-box domain-containing protein</fullName>
    </submittedName>
</protein>
<keyword evidence="1" id="KW-1185">Reference proteome</keyword>
<dbReference type="WBParaSite" id="Pan_g3714.t1">
    <property type="protein sequence ID" value="Pan_g3714.t1"/>
    <property type="gene ID" value="Pan_g3714"/>
</dbReference>
<accession>A0A7E4VUS7</accession>
<reference evidence="1" key="1">
    <citation type="journal article" date="2013" name="Genetics">
        <title>The draft genome and transcriptome of Panagrellus redivivus are shaped by the harsh demands of a free-living lifestyle.</title>
        <authorList>
            <person name="Srinivasan J."/>
            <person name="Dillman A.R."/>
            <person name="Macchietto M.G."/>
            <person name="Heikkinen L."/>
            <person name="Lakso M."/>
            <person name="Fracchia K.M."/>
            <person name="Antoshechkin I."/>
            <person name="Mortazavi A."/>
            <person name="Wong G."/>
            <person name="Sternberg P.W."/>
        </authorList>
    </citation>
    <scope>NUCLEOTIDE SEQUENCE [LARGE SCALE GENOMIC DNA]</scope>
    <source>
        <strain evidence="1">MT8872</strain>
    </source>
</reference>
<proteinExistence type="predicted"/>
<name>A0A7E4VUS7_PANRE</name>
<evidence type="ECO:0000313" key="1">
    <source>
        <dbReference type="Proteomes" id="UP000492821"/>
    </source>
</evidence>
<reference evidence="2" key="2">
    <citation type="submission" date="2020-10" db="UniProtKB">
        <authorList>
            <consortium name="WormBaseParasite"/>
        </authorList>
    </citation>
    <scope>IDENTIFICATION</scope>
</reference>